<dbReference type="PANTHER" id="PTHR36578:SF1">
    <property type="entry name" value="APPLE DOMAIN-CONTAINING PROTEIN"/>
    <property type="match status" value="1"/>
</dbReference>
<evidence type="ECO:0000313" key="1">
    <source>
        <dbReference type="EMBL" id="KUI63702.1"/>
    </source>
</evidence>
<protein>
    <submittedName>
        <fullName evidence="1">Uncharacterized protein</fullName>
    </submittedName>
</protein>
<accession>A0A194VI83</accession>
<name>A0A194VI83_CYTMA</name>
<dbReference type="AlphaFoldDB" id="A0A194VI83"/>
<reference evidence="1" key="1">
    <citation type="submission" date="2014-12" db="EMBL/GenBank/DDBJ databases">
        <title>Genome Sequence of Valsa Canker Pathogens Uncovers a Specific Adaption of Colonization on Woody Bark.</title>
        <authorList>
            <person name="Yin Z."/>
            <person name="Liu H."/>
            <person name="Gao X."/>
            <person name="Li Z."/>
            <person name="Song N."/>
            <person name="Ke X."/>
            <person name="Dai Q."/>
            <person name="Wu Y."/>
            <person name="Sun Y."/>
            <person name="Xu J.-R."/>
            <person name="Kang Z.K."/>
            <person name="Wang L."/>
            <person name="Huang L."/>
        </authorList>
    </citation>
    <scope>NUCLEOTIDE SEQUENCE [LARGE SCALE GENOMIC DNA]</scope>
    <source>
        <strain evidence="1">03-8</strain>
    </source>
</reference>
<dbReference type="EMBL" id="KN796114">
    <property type="protein sequence ID" value="KUI63702.1"/>
    <property type="molecule type" value="Genomic_DNA"/>
</dbReference>
<evidence type="ECO:0000313" key="2">
    <source>
        <dbReference type="Proteomes" id="UP000078559"/>
    </source>
</evidence>
<sequence>MAVDSSGGISAYKCSLQSSAHWIRTSAQLQQSIDTPEEFLNFTEFYTTARIATVPLGYNLVGQALNGSVYGQVFRGVQLLTSYDPVSCAGICSGMTFCTSFNICEPNDNIPRRGCLREAVADACSADYERDPVLNPDPVNCPNPNSTTNIKCVFWGSSISEELALNDGEIRSSFRVVIAGSNYYIKQDALNNLTDLGFYGPRGDGQSNTIFSADDLIEPTDKYPTFIGGYRGFYARRPEGPSYDPTICAKKCNKLTIHNSVNKVNSTPYINGAYPKCNMFTIFEDVQTDAVPFSIVCFFFSTSWDSKYATTVVGSDRKGRKLTANLVKIYQRLDYPDPPICVLDSCDGAQYYSGGNCSGWGRNYCRHP</sequence>
<dbReference type="Proteomes" id="UP000078559">
    <property type="component" value="Unassembled WGS sequence"/>
</dbReference>
<proteinExistence type="predicted"/>
<gene>
    <name evidence="1" type="ORF">VM1G_10433</name>
</gene>
<organism evidence="1 2">
    <name type="scientific">Cytospora mali</name>
    <name type="common">Apple Valsa canker fungus</name>
    <name type="synonym">Valsa mali</name>
    <dbReference type="NCBI Taxonomy" id="578113"/>
    <lineage>
        <taxon>Eukaryota</taxon>
        <taxon>Fungi</taxon>
        <taxon>Dikarya</taxon>
        <taxon>Ascomycota</taxon>
        <taxon>Pezizomycotina</taxon>
        <taxon>Sordariomycetes</taxon>
        <taxon>Sordariomycetidae</taxon>
        <taxon>Diaporthales</taxon>
        <taxon>Cytosporaceae</taxon>
        <taxon>Cytospora</taxon>
    </lineage>
</organism>
<keyword evidence="2" id="KW-1185">Reference proteome</keyword>
<dbReference type="PANTHER" id="PTHR36578">
    <property type="entry name" value="CHROMOSOME 15, WHOLE GENOME SHOTGUN SEQUENCE"/>
    <property type="match status" value="1"/>
</dbReference>
<dbReference type="OrthoDB" id="271448at2759"/>